<accession>A0A0R3DGU3</accession>
<evidence type="ECO:0008006" key="4">
    <source>
        <dbReference type="Google" id="ProtNLM"/>
    </source>
</evidence>
<evidence type="ECO:0000313" key="2">
    <source>
        <dbReference type="EMBL" id="KRQ09115.1"/>
    </source>
</evidence>
<reference evidence="2 3" key="1">
    <citation type="submission" date="2015-09" db="EMBL/GenBank/DDBJ databases">
        <title>Draft Genome Sequence of Bradyrhizobium manausense Strain BR 3351T, a Novel Symbiotic Nitrogen-Fixing Alphaproteobacterium Isolated from Brazilian Amazon Rain Forest.</title>
        <authorList>
            <person name="De Araujo J.L."/>
            <person name="Zilli J.E."/>
        </authorList>
    </citation>
    <scope>NUCLEOTIDE SEQUENCE [LARGE SCALE GENOMIC DNA]</scope>
    <source>
        <strain evidence="2 3">BR3351</strain>
    </source>
</reference>
<comment type="caution">
    <text evidence="2">The sequence shown here is derived from an EMBL/GenBank/DDBJ whole genome shotgun (WGS) entry which is preliminary data.</text>
</comment>
<keyword evidence="1" id="KW-0472">Membrane</keyword>
<dbReference type="PANTHER" id="PTHR40394:SF2">
    <property type="entry name" value="QUINOL:CYTOCHROME C OXIDOREDUCTASE MEMBRANE PROTEIN"/>
    <property type="match status" value="1"/>
</dbReference>
<evidence type="ECO:0000313" key="3">
    <source>
        <dbReference type="Proteomes" id="UP000051936"/>
    </source>
</evidence>
<protein>
    <recommendedName>
        <fullName evidence="4">DUF3341 domain-containing protein</fullName>
    </recommendedName>
</protein>
<keyword evidence="1" id="KW-1133">Transmembrane helix</keyword>
<dbReference type="RefSeq" id="WP_057750300.1">
    <property type="nucleotide sequence ID" value="NZ_LJYG01000090.1"/>
</dbReference>
<keyword evidence="1" id="KW-0812">Transmembrane</keyword>
<dbReference type="InterPro" id="IPR021776">
    <property type="entry name" value="ActD"/>
</dbReference>
<dbReference type="Pfam" id="PF11821">
    <property type="entry name" value="ActD"/>
    <property type="match status" value="1"/>
</dbReference>
<dbReference type="PANTHER" id="PTHR40394">
    <property type="entry name" value="LIPOPROTEIN-RELATED"/>
    <property type="match status" value="1"/>
</dbReference>
<dbReference type="AlphaFoldDB" id="A0A0R3DGU3"/>
<name>A0A0R3DGU3_9BRAD</name>
<dbReference type="STRING" id="989370.AOQ71_21020"/>
<keyword evidence="3" id="KW-1185">Reference proteome</keyword>
<dbReference type="EMBL" id="LJYG01000090">
    <property type="protein sequence ID" value="KRQ09115.1"/>
    <property type="molecule type" value="Genomic_DNA"/>
</dbReference>
<organism evidence="2 3">
    <name type="scientific">Bradyrhizobium manausense</name>
    <dbReference type="NCBI Taxonomy" id="989370"/>
    <lineage>
        <taxon>Bacteria</taxon>
        <taxon>Pseudomonadati</taxon>
        <taxon>Pseudomonadota</taxon>
        <taxon>Alphaproteobacteria</taxon>
        <taxon>Hyphomicrobiales</taxon>
        <taxon>Nitrobacteraceae</taxon>
        <taxon>Bradyrhizobium</taxon>
    </lineage>
</organism>
<sequence length="176" mass="19171">MAEQLYGALAEFKSPEDLLAAARKAREAGYRNLDAFSPFPVDGLDRILRFPRPTISFIGLGGAIAGASTALAMQFFTNYDYPLNVGGRPIYPISAFAVVTFELTILFSALAMLFGMLWQNGLPRLSYPVFNGKRFHRASKDRFFLCVGADDARFDAGETLAFLSGAGALSVELVPE</sequence>
<gene>
    <name evidence="2" type="ORF">AOQ71_21020</name>
</gene>
<dbReference type="OrthoDB" id="9792475at2"/>
<proteinExistence type="predicted"/>
<dbReference type="Proteomes" id="UP000051936">
    <property type="component" value="Unassembled WGS sequence"/>
</dbReference>
<feature type="transmembrane region" description="Helical" evidence="1">
    <location>
        <begin position="55"/>
        <end position="76"/>
    </location>
</feature>
<feature type="transmembrane region" description="Helical" evidence="1">
    <location>
        <begin position="96"/>
        <end position="118"/>
    </location>
</feature>
<evidence type="ECO:0000256" key="1">
    <source>
        <dbReference type="SAM" id="Phobius"/>
    </source>
</evidence>